<dbReference type="InterPro" id="IPR023908">
    <property type="entry name" value="xxxLxxG_rpt"/>
</dbReference>
<feature type="transmembrane region" description="Helical" evidence="5">
    <location>
        <begin position="842"/>
        <end position="861"/>
    </location>
</feature>
<dbReference type="PANTHER" id="PTHR43077">
    <property type="entry name" value="TRANSPORT PERMEASE YVFS-RELATED"/>
    <property type="match status" value="1"/>
</dbReference>
<feature type="domain" description="ABC-2 type transporter transmembrane" evidence="6">
    <location>
        <begin position="696"/>
        <end position="917"/>
    </location>
</feature>
<feature type="transmembrane region" description="Helical" evidence="5">
    <location>
        <begin position="897"/>
        <end position="917"/>
    </location>
</feature>
<dbReference type="NCBIfam" id="TIGR03062">
    <property type="entry name" value="pip_yhgE_Cterm"/>
    <property type="match status" value="1"/>
</dbReference>
<evidence type="ECO:0000313" key="8">
    <source>
        <dbReference type="Proteomes" id="UP001215533"/>
    </source>
</evidence>
<dbReference type="Pfam" id="PF12698">
    <property type="entry name" value="ABC2_membrane_3"/>
    <property type="match status" value="2"/>
</dbReference>
<dbReference type="InterPro" id="IPR017500">
    <property type="entry name" value="Phage_infect_YhgE_N"/>
</dbReference>
<gene>
    <name evidence="7" type="ORF">PSR33_07880</name>
</gene>
<evidence type="ECO:0000259" key="6">
    <source>
        <dbReference type="Pfam" id="PF12698"/>
    </source>
</evidence>
<accession>A0AAJ5RHH6</accession>
<dbReference type="InterPro" id="IPR051328">
    <property type="entry name" value="T7SS_ABC-Transporter"/>
</dbReference>
<protein>
    <submittedName>
        <fullName evidence="7">YhgE/Pip domain-containing protein</fullName>
    </submittedName>
</protein>
<dbReference type="Proteomes" id="UP001215533">
    <property type="component" value="Plasmid p1_CACC879"/>
</dbReference>
<dbReference type="EMBL" id="CP117684">
    <property type="protein sequence ID" value="WDC93067.1"/>
    <property type="molecule type" value="Genomic_DNA"/>
</dbReference>
<reference evidence="7" key="1">
    <citation type="submission" date="2023-02" db="EMBL/GenBank/DDBJ databases">
        <title>Complete genome sequence of Lactobacillus curvatus CACC879 isolated from Pig feces.</title>
        <authorList>
            <person name="Park S."/>
            <person name="Park M.A."/>
            <person name="Kim D.-H."/>
            <person name="Kim Y."/>
        </authorList>
    </citation>
    <scope>NUCLEOTIDE SEQUENCE</scope>
    <source>
        <strain evidence="7">Curvatus</strain>
        <plasmid evidence="7">p1_CACC879</plasmid>
    </source>
</reference>
<feature type="transmembrane region" description="Helical" evidence="5">
    <location>
        <begin position="16"/>
        <end position="36"/>
    </location>
</feature>
<dbReference type="InterPro" id="IPR017501">
    <property type="entry name" value="Phage_infect_YhgE_C"/>
</dbReference>
<comment type="subcellular location">
    <subcellularLocation>
        <location evidence="1">Membrane</location>
        <topology evidence="1">Multi-pass membrane protein</topology>
    </subcellularLocation>
</comment>
<evidence type="ECO:0000256" key="4">
    <source>
        <dbReference type="ARBA" id="ARBA00023136"/>
    </source>
</evidence>
<evidence type="ECO:0000256" key="1">
    <source>
        <dbReference type="ARBA" id="ARBA00004141"/>
    </source>
</evidence>
<dbReference type="GO" id="GO:0140359">
    <property type="term" value="F:ABC-type transporter activity"/>
    <property type="evidence" value="ECO:0007669"/>
    <property type="project" value="InterPro"/>
</dbReference>
<organism evidence="7 8">
    <name type="scientific">Latilactobacillus curvatus</name>
    <name type="common">Lactobacillus curvatus</name>
    <dbReference type="NCBI Taxonomy" id="28038"/>
    <lineage>
        <taxon>Bacteria</taxon>
        <taxon>Bacillati</taxon>
        <taxon>Bacillota</taxon>
        <taxon>Bacilli</taxon>
        <taxon>Lactobacillales</taxon>
        <taxon>Lactobacillaceae</taxon>
        <taxon>Latilactobacillus</taxon>
    </lineage>
</organism>
<dbReference type="Gene3D" id="1.10.287.950">
    <property type="entry name" value="Methyl-accepting chemotaxis protein"/>
    <property type="match status" value="2"/>
</dbReference>
<dbReference type="NCBIfam" id="TIGR03061">
    <property type="entry name" value="pip_yhgE_Nterm"/>
    <property type="match status" value="1"/>
</dbReference>
<feature type="transmembrane region" description="Helical" evidence="5">
    <location>
        <begin position="743"/>
        <end position="763"/>
    </location>
</feature>
<dbReference type="InterPro" id="IPR013525">
    <property type="entry name" value="ABC2_TM"/>
</dbReference>
<dbReference type="Gene3D" id="3.40.1710.10">
    <property type="entry name" value="abc type-2 transporter like domain"/>
    <property type="match status" value="1"/>
</dbReference>
<keyword evidence="7" id="KW-0614">Plasmid</keyword>
<dbReference type="NCBIfam" id="TIGR03057">
    <property type="entry name" value="xxxLxxG_by_4"/>
    <property type="match status" value="8"/>
</dbReference>
<proteinExistence type="predicted"/>
<geneLocation type="plasmid" evidence="7 8">
    <name>p1_CACC879</name>
</geneLocation>
<feature type="transmembrane region" description="Helical" evidence="5">
    <location>
        <begin position="812"/>
        <end position="835"/>
    </location>
</feature>
<name>A0AAJ5RHH6_LATCU</name>
<dbReference type="GO" id="GO:0016020">
    <property type="term" value="C:membrane"/>
    <property type="evidence" value="ECO:0007669"/>
    <property type="project" value="UniProtKB-SubCell"/>
</dbReference>
<evidence type="ECO:0000256" key="5">
    <source>
        <dbReference type="SAM" id="Phobius"/>
    </source>
</evidence>
<sequence>MKMIQNEFKFIAKNRLIMISLIAIVFIPFLYSIFFLKSVWDPYGSTGELPVAVVNNDQPATYNGETLSAGKDMVKELKKNDQLGWRFVSAKKAQQGLKDKEYYTVVTLPKNFSANAATVLDKNPKKMQIQYKTNDSLNFIGEVISEMGAKELNAQVRETVTNAYAKVMFKQVKTAGKGFSTAAKGAKQLTDGSVTLSDGLNVYTAGVAQVNDGIMTMKTSVVPLSDGVKQLADGSNTLNNGLLLLDSKTGALASGASQLDNGAGQLNAGLQTLNSKTGALSSGVTQLSTGLNTLNSSSSQLVGGVGQLDGGTDQLIDGSQKLNVALTDVAQTIDNQLETGAPEIDQLTSGLTQVNDVIQQLYAGINNPATDQISNQVTADLTSIATNTASTGSSLQQVNTKLYDQDSSASAASQVANTGAQLKAITEVVSDPQIQAALGSNPALAQKLTSALQSAGASVAATGNQLASSGTDVNSIKANTLDNKAHLKSIQTQMTALMQSLAQLKRGINGIAPVSPVLKDGVNSAINQLTGGLAAVSAGLTRTGNTPETMGAIQATTTINAGLRQMKLGLVGTPSQMGLIPGLNAYTAGVSQASAGTNQLNGQIPALTGGVSQLATGSSALAAGTGALNAQVPQLTSGISQLATGSTALNNGLGQLNGQIPTLTSGVDQLAAGTNQLTDNSAKLTDGAGQLTDGNKTLASALKSGANEVNSIQLTDKTADMFAAPAELKHSNYSYVPNYGHALAPYVLSVALFVGAIVFNFAYPIRKISMTGQSSTAWFLSKITVGALVAVGMAIIEPALMMVAGLNVDHPAQFFLMAITFSLASMSIIMFLSMTFDNPGRFLAMVLLMLQLGGSGGTFPMEITNHFYNVIHPFLPMTYSILGLREAITSGLGTGQIVQSFFVLLAFIVVALLLLWLGMNHLQKIGNGGRSQLDDNQKLQDVEK</sequence>
<dbReference type="PANTHER" id="PTHR43077:SF5">
    <property type="entry name" value="PHAGE INFECTION PROTEIN"/>
    <property type="match status" value="1"/>
</dbReference>
<keyword evidence="3 5" id="KW-1133">Transmembrane helix</keyword>
<evidence type="ECO:0000313" key="7">
    <source>
        <dbReference type="EMBL" id="WDC93067.1"/>
    </source>
</evidence>
<feature type="transmembrane region" description="Helical" evidence="5">
    <location>
        <begin position="783"/>
        <end position="806"/>
    </location>
</feature>
<evidence type="ECO:0000256" key="2">
    <source>
        <dbReference type="ARBA" id="ARBA00022692"/>
    </source>
</evidence>
<keyword evidence="2 5" id="KW-0812">Transmembrane</keyword>
<feature type="domain" description="ABC-2 type transporter transmembrane" evidence="6">
    <location>
        <begin position="17"/>
        <end position="167"/>
    </location>
</feature>
<dbReference type="AlphaFoldDB" id="A0AAJ5RHH6"/>
<keyword evidence="4 5" id="KW-0472">Membrane</keyword>
<evidence type="ECO:0000256" key="3">
    <source>
        <dbReference type="ARBA" id="ARBA00022989"/>
    </source>
</evidence>